<organism evidence="1 2">
    <name type="scientific">Acanthamoeba castellanii (strain ATCC 30010 / Neff)</name>
    <dbReference type="NCBI Taxonomy" id="1257118"/>
    <lineage>
        <taxon>Eukaryota</taxon>
        <taxon>Amoebozoa</taxon>
        <taxon>Discosea</taxon>
        <taxon>Longamoebia</taxon>
        <taxon>Centramoebida</taxon>
        <taxon>Acanthamoebidae</taxon>
        <taxon>Acanthamoeba</taxon>
    </lineage>
</organism>
<protein>
    <submittedName>
        <fullName evidence="1">Uncharacterized protein</fullName>
    </submittedName>
</protein>
<name>L8GUZ9_ACACF</name>
<gene>
    <name evidence="1" type="ORF">ACA1_023380</name>
</gene>
<dbReference type="EMBL" id="KB008018">
    <property type="protein sequence ID" value="ELR15926.1"/>
    <property type="molecule type" value="Genomic_DNA"/>
</dbReference>
<dbReference type="Proteomes" id="UP000011083">
    <property type="component" value="Unassembled WGS sequence"/>
</dbReference>
<dbReference type="KEGG" id="acan:ACA1_023380"/>
<evidence type="ECO:0000313" key="2">
    <source>
        <dbReference type="Proteomes" id="UP000011083"/>
    </source>
</evidence>
<dbReference type="Gene3D" id="3.30.300.90">
    <property type="entry name" value="BolA-like"/>
    <property type="match status" value="1"/>
</dbReference>
<dbReference type="RefSeq" id="XP_004337939.1">
    <property type="nucleotide sequence ID" value="XM_004337891.1"/>
</dbReference>
<accession>L8GUZ9</accession>
<keyword evidence="2" id="KW-1185">Reference proteome</keyword>
<sequence length="100" mass="11735">MAVEVGVQKMRKKLEELLKERLKADRVSVECEGPEEDRRLMLTVVSPQFRGLTKVEDRDSLIWDDQVHGIKHMRLRAWTPEDDQLHSLHRQAPAFFADNK</sequence>
<evidence type="ECO:0000313" key="1">
    <source>
        <dbReference type="EMBL" id="ELR15926.1"/>
    </source>
</evidence>
<dbReference type="InterPro" id="IPR036065">
    <property type="entry name" value="BolA-like_sf"/>
</dbReference>
<proteinExistence type="predicted"/>
<dbReference type="AlphaFoldDB" id="L8GUZ9"/>
<reference evidence="1 2" key="1">
    <citation type="journal article" date="2013" name="Genome Biol.">
        <title>Genome of Acanthamoeba castellanii highlights extensive lateral gene transfer and early evolution of tyrosine kinase signaling.</title>
        <authorList>
            <person name="Clarke M."/>
            <person name="Lohan A.J."/>
            <person name="Liu B."/>
            <person name="Lagkouvardos I."/>
            <person name="Roy S."/>
            <person name="Zafar N."/>
            <person name="Bertelli C."/>
            <person name="Schilde C."/>
            <person name="Kianianmomeni A."/>
            <person name="Burglin T.R."/>
            <person name="Frech C."/>
            <person name="Turcotte B."/>
            <person name="Kopec K.O."/>
            <person name="Synnott J.M."/>
            <person name="Choo C."/>
            <person name="Paponov I."/>
            <person name="Finkler A."/>
            <person name="Soon Heng Tan C."/>
            <person name="Hutchins A.P."/>
            <person name="Weinmeier T."/>
            <person name="Rattei T."/>
            <person name="Chu J.S."/>
            <person name="Gimenez G."/>
            <person name="Irimia M."/>
            <person name="Rigden D.J."/>
            <person name="Fitzpatrick D.A."/>
            <person name="Lorenzo-Morales J."/>
            <person name="Bateman A."/>
            <person name="Chiu C.H."/>
            <person name="Tang P."/>
            <person name="Hegemann P."/>
            <person name="Fromm H."/>
            <person name="Raoult D."/>
            <person name="Greub G."/>
            <person name="Miranda-Saavedra D."/>
            <person name="Chen N."/>
            <person name="Nash P."/>
            <person name="Ginger M.L."/>
            <person name="Horn M."/>
            <person name="Schaap P."/>
            <person name="Caler L."/>
            <person name="Loftus B."/>
        </authorList>
    </citation>
    <scope>NUCLEOTIDE SEQUENCE [LARGE SCALE GENOMIC DNA]</scope>
    <source>
        <strain evidence="1 2">Neff</strain>
    </source>
</reference>
<dbReference type="VEuPathDB" id="AmoebaDB:ACA1_023380"/>
<dbReference type="GeneID" id="14916594"/>
<dbReference type="SUPFAM" id="SSF82657">
    <property type="entry name" value="BolA-like"/>
    <property type="match status" value="1"/>
</dbReference>